<organism evidence="4 5">
    <name type="scientific">Aliisedimentitalea scapharcae</name>
    <dbReference type="NCBI Taxonomy" id="1524259"/>
    <lineage>
        <taxon>Bacteria</taxon>
        <taxon>Pseudomonadati</taxon>
        <taxon>Pseudomonadota</taxon>
        <taxon>Alphaproteobacteria</taxon>
        <taxon>Rhodobacterales</taxon>
        <taxon>Roseobacteraceae</taxon>
        <taxon>Aliisedimentitalea</taxon>
    </lineage>
</organism>
<accession>A0ABZ2XU30</accession>
<dbReference type="Pfam" id="PF13191">
    <property type="entry name" value="AAA_16"/>
    <property type="match status" value="1"/>
</dbReference>
<feature type="domain" description="Guanylate cyclase" evidence="3">
    <location>
        <begin position="22"/>
        <end position="153"/>
    </location>
</feature>
<dbReference type="Gene3D" id="3.30.70.1230">
    <property type="entry name" value="Nucleotide cyclase"/>
    <property type="match status" value="1"/>
</dbReference>
<keyword evidence="1" id="KW-0547">Nucleotide-binding</keyword>
<dbReference type="InterPro" id="IPR001054">
    <property type="entry name" value="A/G_cyclase"/>
</dbReference>
<gene>
    <name evidence="4" type="ORF">QEZ52_16580</name>
</gene>
<dbReference type="CDD" id="cd07302">
    <property type="entry name" value="CHD"/>
    <property type="match status" value="1"/>
</dbReference>
<evidence type="ECO:0000313" key="5">
    <source>
        <dbReference type="Proteomes" id="UP001623232"/>
    </source>
</evidence>
<dbReference type="Pfam" id="PF00211">
    <property type="entry name" value="Guanylate_cyc"/>
    <property type="match status" value="1"/>
</dbReference>
<dbReference type="InterPro" id="IPR027417">
    <property type="entry name" value="P-loop_NTPase"/>
</dbReference>
<evidence type="ECO:0000256" key="2">
    <source>
        <dbReference type="ARBA" id="ARBA00022840"/>
    </source>
</evidence>
<dbReference type="Gene3D" id="3.40.50.300">
    <property type="entry name" value="P-loop containing nucleotide triphosphate hydrolases"/>
    <property type="match status" value="1"/>
</dbReference>
<dbReference type="SMART" id="SM00044">
    <property type="entry name" value="CYCc"/>
    <property type="match status" value="1"/>
</dbReference>
<dbReference type="EMBL" id="CP123584">
    <property type="protein sequence ID" value="WZK88206.1"/>
    <property type="molecule type" value="Genomic_DNA"/>
</dbReference>
<dbReference type="PANTHER" id="PTHR16305">
    <property type="entry name" value="TESTICULAR SOLUBLE ADENYLYL CYCLASE"/>
    <property type="match status" value="1"/>
</dbReference>
<dbReference type="InterPro" id="IPR029787">
    <property type="entry name" value="Nucleotide_cyclase"/>
</dbReference>
<name>A0ABZ2XU30_9RHOB</name>
<dbReference type="InterPro" id="IPR041664">
    <property type="entry name" value="AAA_16"/>
</dbReference>
<dbReference type="SUPFAM" id="SSF52540">
    <property type="entry name" value="P-loop containing nucleoside triphosphate hydrolases"/>
    <property type="match status" value="1"/>
</dbReference>
<dbReference type="RefSeq" id="WP_406645581.1">
    <property type="nucleotide sequence ID" value="NZ_CP123584.1"/>
</dbReference>
<protein>
    <submittedName>
        <fullName evidence="4">AAA family ATPase</fullName>
    </submittedName>
</protein>
<dbReference type="PROSITE" id="PS50125">
    <property type="entry name" value="GUANYLATE_CYCLASE_2"/>
    <property type="match status" value="1"/>
</dbReference>
<evidence type="ECO:0000313" key="4">
    <source>
        <dbReference type="EMBL" id="WZK88206.1"/>
    </source>
</evidence>
<reference evidence="4 5" key="1">
    <citation type="submission" date="2023-04" db="EMBL/GenBank/DDBJ databases">
        <title>Complete genome sequence of Alisedimentitalea scapharcae.</title>
        <authorList>
            <person name="Rong J.-C."/>
            <person name="Yi M.-L."/>
            <person name="Zhao Q."/>
        </authorList>
    </citation>
    <scope>NUCLEOTIDE SEQUENCE [LARGE SCALE GENOMIC DNA]</scope>
    <source>
        <strain evidence="4 5">KCTC 42119</strain>
    </source>
</reference>
<proteinExistence type="predicted"/>
<dbReference type="PANTHER" id="PTHR16305:SF28">
    <property type="entry name" value="GUANYLATE CYCLASE DOMAIN-CONTAINING PROTEIN"/>
    <property type="match status" value="1"/>
</dbReference>
<keyword evidence="5" id="KW-1185">Reference proteome</keyword>
<sequence length="1062" mass="116034">MDETPAIPEIQSTRLGERRLVSVLFTDMVGYTAIVERLGAEKTLQFTRMVYKELTGAVQDHGGSVRGFAGDSVMAVFGIPDAQEDAALRACQAALSIQKTFGDATEDIEARFGERPSMRVGVSSGTVVMAHVEGEGSPLTAVGNTVNLASRIEALAPRGGCLICDATRSLVEWLVDLSFDDEYQIKGVAKPQKLWRLLSIREGATRFDASLARGLSQYIGRDAELATLAGALERARDRVQVVDLVAEPGLGKTRLIFEFLNPITKEDAFVLTGHCSANGQQTPFLPFLEVMRGSFQIRDEDEPFEIARKLETGLRRAGLDTPENLGLLLNLLGLPPPDGSLDGLDGVLIGLRTRDLLPALLQAQCQATRVVLLIEDIHWIDGASEEMLRKLIESGTQSNLLILLTRRPEYDPGWCTLPWVKALALQPLEDGDIWQLARTRLGVETLPDALIQQVTERAGGNPLFGEEILSYLIDQGALRITSGTAEFDAEKATSGLPASMQSLLTARIDRLQPQDQALLQAAATIGRRFDPGLLSLVIGRAGETGAALHRLQAQDIVYRETNSSDYMFKHVLLRDTVYQGLVSDRRADLHLAIAEALVQRNQDRLAEVADTLAYHYAQTDRKDLAFRYSALAGAKSLGVFSHDQANRYFASALALYLDDPTCASDAEFAEFLANYALCSNISLMVKPMIELAPKVRPILNGIGDSGDHVLFLHHYVSCLVCSGRYRDALGVQQELTAMANRLGDPKSIAYALVNELSVSIYCAPIPDDVFETKRQEAETALTCFDDAYLKNFFVATVGWNELTRGRVTKAHEAADRMRAEGISKNDPRSLGYGTAMKALIAMVTDDHQTALEISEQAHSVSRAEFEMAIADSSRFSALVPLGKPGALEDVRGYVDMCKQNGWALFAEGPETMLGVALAMDGQIGAGLRQIEDAIARREAEGTRIAADWNRLFLCEVYLEILSGEGGASLGVLMRNISALTGVFLFGGKRIIELIEHVRANPQFDPAGHYIARSELILGLLYKIKKKKAQALQHLNEAKRIVEPAGKSPMLTRINVALAELNA</sequence>
<evidence type="ECO:0000259" key="3">
    <source>
        <dbReference type="PROSITE" id="PS50125"/>
    </source>
</evidence>
<dbReference type="Proteomes" id="UP001623232">
    <property type="component" value="Chromosome"/>
</dbReference>
<keyword evidence="2" id="KW-0067">ATP-binding</keyword>
<dbReference type="SUPFAM" id="SSF55073">
    <property type="entry name" value="Nucleotide cyclase"/>
    <property type="match status" value="1"/>
</dbReference>
<evidence type="ECO:0000256" key="1">
    <source>
        <dbReference type="ARBA" id="ARBA00022741"/>
    </source>
</evidence>